<dbReference type="PRINTS" id="PR00852">
    <property type="entry name" value="XRODRMPGMNTD"/>
</dbReference>
<dbReference type="SMART" id="SM00491">
    <property type="entry name" value="HELICc2"/>
    <property type="match status" value="1"/>
</dbReference>
<dbReference type="FunFam" id="3.40.50.300:FF:000135">
    <property type="entry name" value="DNA repair helicase RAD3, putative"/>
    <property type="match status" value="1"/>
</dbReference>
<dbReference type="STRING" id="2282107.A0A286UUJ5"/>
<dbReference type="Pfam" id="PF06733">
    <property type="entry name" value="DEAD_2"/>
    <property type="match status" value="1"/>
</dbReference>
<evidence type="ECO:0000256" key="9">
    <source>
        <dbReference type="ARBA" id="ARBA00022806"/>
    </source>
</evidence>
<evidence type="ECO:0000256" key="4">
    <source>
        <dbReference type="ARBA" id="ARBA00022485"/>
    </source>
</evidence>
<protein>
    <recommendedName>
        <fullName evidence="19">DNA 5'-3' helicase</fullName>
        <ecNumber evidence="19">5.6.2.3</ecNumber>
    </recommendedName>
</protein>
<evidence type="ECO:0000256" key="13">
    <source>
        <dbReference type="ARBA" id="ARBA00023015"/>
    </source>
</evidence>
<dbReference type="Gene3D" id="3.40.50.300">
    <property type="entry name" value="P-loop containing nucleotide triphosphate hydrolases"/>
    <property type="match status" value="2"/>
</dbReference>
<dbReference type="InterPro" id="IPR001945">
    <property type="entry name" value="RAD3/XPD"/>
</dbReference>
<evidence type="ECO:0000313" key="22">
    <source>
        <dbReference type="EMBL" id="PAV23280.1"/>
    </source>
</evidence>
<dbReference type="SUPFAM" id="SSF52540">
    <property type="entry name" value="P-loop containing nucleoside triphosphate hydrolases"/>
    <property type="match status" value="1"/>
</dbReference>
<keyword evidence="15" id="KW-0804">Transcription</keyword>
<evidence type="ECO:0000256" key="11">
    <source>
        <dbReference type="ARBA" id="ARBA00023004"/>
    </source>
</evidence>
<dbReference type="InterPro" id="IPR006555">
    <property type="entry name" value="ATP-dep_Helicase_C"/>
</dbReference>
<evidence type="ECO:0000256" key="18">
    <source>
        <dbReference type="ARBA" id="ARBA00023242"/>
    </source>
</evidence>
<dbReference type="FunCoup" id="A0A286UUJ5">
    <property type="interactions" value="696"/>
</dbReference>
<evidence type="ECO:0000256" key="15">
    <source>
        <dbReference type="ARBA" id="ARBA00023163"/>
    </source>
</evidence>
<comment type="similarity">
    <text evidence="3">Belongs to the helicase family. RAD3/XPD subfamily.</text>
</comment>
<evidence type="ECO:0000256" key="5">
    <source>
        <dbReference type="ARBA" id="ARBA00022723"/>
    </source>
</evidence>
<dbReference type="Gene3D" id="1.10.30.20">
    <property type="entry name" value="Bacterial XPD DNA helicase, FeS cluster domain"/>
    <property type="match status" value="1"/>
</dbReference>
<dbReference type="GO" id="GO:0045951">
    <property type="term" value="P:positive regulation of mitotic recombination"/>
    <property type="evidence" value="ECO:0007669"/>
    <property type="project" value="TreeGrafter"/>
</dbReference>
<dbReference type="InterPro" id="IPR042493">
    <property type="entry name" value="XPD_DNA_FeS"/>
</dbReference>
<evidence type="ECO:0000256" key="8">
    <source>
        <dbReference type="ARBA" id="ARBA00022801"/>
    </source>
</evidence>
<dbReference type="EC" id="5.6.2.3" evidence="19"/>
<feature type="domain" description="Helicase ATP-binding" evidence="21">
    <location>
        <begin position="7"/>
        <end position="291"/>
    </location>
</feature>
<keyword evidence="7" id="KW-0227">DNA damage</keyword>
<gene>
    <name evidence="22" type="ORF">PNOK_0034800</name>
</gene>
<dbReference type="FunFam" id="3.40.50.300:FF:000381">
    <property type="entry name" value="TFIIH basal transcription factor complex helicase subunit"/>
    <property type="match status" value="1"/>
</dbReference>
<dbReference type="CDD" id="cd18788">
    <property type="entry name" value="SF2_C_XPD"/>
    <property type="match status" value="1"/>
</dbReference>
<dbReference type="AlphaFoldDB" id="A0A286UUJ5"/>
<dbReference type="PANTHER" id="PTHR11472">
    <property type="entry name" value="DNA REPAIR DEAD HELICASE RAD3/XP-D SUBFAMILY MEMBER"/>
    <property type="match status" value="1"/>
</dbReference>
<dbReference type="GO" id="GO:0006289">
    <property type="term" value="P:nucleotide-excision repair"/>
    <property type="evidence" value="ECO:0007669"/>
    <property type="project" value="InterPro"/>
</dbReference>
<dbReference type="InterPro" id="IPR010643">
    <property type="entry name" value="HBB"/>
</dbReference>
<keyword evidence="17" id="KW-0413">Isomerase</keyword>
<comment type="caution">
    <text evidence="22">The sequence shown here is derived from an EMBL/GenBank/DDBJ whole genome shotgun (WGS) entry which is preliminary data.</text>
</comment>
<dbReference type="FunFam" id="1.10.275.40:FF:000001">
    <property type="entry name" value="DNA repair helicase (Rad3)"/>
    <property type="match status" value="1"/>
</dbReference>
<dbReference type="Pfam" id="PF13307">
    <property type="entry name" value="Helicase_C_2"/>
    <property type="match status" value="1"/>
</dbReference>
<evidence type="ECO:0000256" key="1">
    <source>
        <dbReference type="ARBA" id="ARBA00001966"/>
    </source>
</evidence>
<evidence type="ECO:0000256" key="10">
    <source>
        <dbReference type="ARBA" id="ARBA00022840"/>
    </source>
</evidence>
<dbReference type="GO" id="GO:0043139">
    <property type="term" value="F:5'-3' DNA helicase activity"/>
    <property type="evidence" value="ECO:0007669"/>
    <property type="project" value="UniProtKB-EC"/>
</dbReference>
<dbReference type="Gene3D" id="1.10.275.40">
    <property type="match status" value="1"/>
</dbReference>
<dbReference type="InterPro" id="IPR006554">
    <property type="entry name" value="Helicase-like_DEXD_c2"/>
</dbReference>
<comment type="subcellular location">
    <subcellularLocation>
        <location evidence="2">Nucleus</location>
    </subcellularLocation>
</comment>
<dbReference type="InterPro" id="IPR010614">
    <property type="entry name" value="RAD3-like_helicase_DEAD"/>
</dbReference>
<keyword evidence="5" id="KW-0479">Metal-binding</keyword>
<dbReference type="PROSITE" id="PS51193">
    <property type="entry name" value="HELICASE_ATP_BIND_2"/>
    <property type="match status" value="1"/>
</dbReference>
<name>A0A286UUJ5_9AGAM</name>
<dbReference type="InParanoid" id="A0A286UUJ5"/>
<dbReference type="PANTHER" id="PTHR11472:SF1">
    <property type="entry name" value="GENERAL TRANSCRIPTION AND DNA REPAIR FACTOR IIH HELICASE SUBUNIT XPD"/>
    <property type="match status" value="1"/>
</dbReference>
<dbReference type="GO" id="GO:0000112">
    <property type="term" value="C:nucleotide-excision repair factor 3 complex"/>
    <property type="evidence" value="ECO:0007669"/>
    <property type="project" value="UniProtKB-ARBA"/>
</dbReference>
<dbReference type="GO" id="GO:0005524">
    <property type="term" value="F:ATP binding"/>
    <property type="evidence" value="ECO:0007669"/>
    <property type="project" value="UniProtKB-KW"/>
</dbReference>
<proteinExistence type="inferred from homology"/>
<keyword evidence="10" id="KW-0067">ATP-binding</keyword>
<dbReference type="GO" id="GO:0046872">
    <property type="term" value="F:metal ion binding"/>
    <property type="evidence" value="ECO:0007669"/>
    <property type="project" value="UniProtKB-KW"/>
</dbReference>
<evidence type="ECO:0000256" key="12">
    <source>
        <dbReference type="ARBA" id="ARBA00023014"/>
    </source>
</evidence>
<dbReference type="EMBL" id="NBII01000001">
    <property type="protein sequence ID" value="PAV23280.1"/>
    <property type="molecule type" value="Genomic_DNA"/>
</dbReference>
<keyword evidence="12" id="KW-0411">Iron-sulfur</keyword>
<dbReference type="GO" id="GO:0051539">
    <property type="term" value="F:4 iron, 4 sulfur cluster binding"/>
    <property type="evidence" value="ECO:0007669"/>
    <property type="project" value="UniProtKB-KW"/>
</dbReference>
<dbReference type="OrthoDB" id="272481at2759"/>
<dbReference type="SMART" id="SM00488">
    <property type="entry name" value="DEXDc2"/>
    <property type="match status" value="1"/>
</dbReference>
<dbReference type="GO" id="GO:0006366">
    <property type="term" value="P:transcription by RNA polymerase II"/>
    <property type="evidence" value="ECO:0007669"/>
    <property type="project" value="TreeGrafter"/>
</dbReference>
<dbReference type="Pfam" id="PF06777">
    <property type="entry name" value="HBB"/>
    <property type="match status" value="1"/>
</dbReference>
<evidence type="ECO:0000256" key="19">
    <source>
        <dbReference type="ARBA" id="ARBA00044969"/>
    </source>
</evidence>
<dbReference type="InterPro" id="IPR013020">
    <property type="entry name" value="Rad3/Chl1-like"/>
</dbReference>
<dbReference type="FunFam" id="3.40.50.300:FF:000128">
    <property type="entry name" value="Putative DNA repair helicase RAD3"/>
    <property type="match status" value="1"/>
</dbReference>
<keyword evidence="4" id="KW-0004">4Fe-4S</keyword>
<comment type="cofactor">
    <cofactor evidence="1">
        <name>[4Fe-4S] cluster</name>
        <dbReference type="ChEBI" id="CHEBI:49883"/>
    </cofactor>
</comment>
<dbReference type="PROSITE" id="PS00690">
    <property type="entry name" value="DEAH_ATP_HELICASE"/>
    <property type="match status" value="1"/>
</dbReference>
<keyword evidence="6" id="KW-0547">Nucleotide-binding</keyword>
<accession>A0A286UUJ5</accession>
<dbReference type="NCBIfam" id="TIGR00604">
    <property type="entry name" value="rad3"/>
    <property type="match status" value="1"/>
</dbReference>
<keyword evidence="16" id="KW-0234">DNA repair</keyword>
<keyword evidence="8" id="KW-0378">Hydrolase</keyword>
<keyword evidence="11" id="KW-0408">Iron</keyword>
<evidence type="ECO:0000256" key="6">
    <source>
        <dbReference type="ARBA" id="ARBA00022741"/>
    </source>
</evidence>
<evidence type="ECO:0000256" key="2">
    <source>
        <dbReference type="ARBA" id="ARBA00004123"/>
    </source>
</evidence>
<dbReference type="InterPro" id="IPR002464">
    <property type="entry name" value="DNA/RNA_helicase_DEAH_CS"/>
</dbReference>
<evidence type="ECO:0000256" key="16">
    <source>
        <dbReference type="ARBA" id="ARBA00023204"/>
    </source>
</evidence>
<sequence length="808" mass="92068">MKFFIDDLPIIFPYDRIYPEQYHYMCDLKRTLDAQGHCVLEMPSGTGKTVSLLSLIVSYQQFYPLKRKLVYCSRTVPEIEKALAELKRLMDYRIQHAESEEQKEKEKRFTGLGLTSRKNLCLHPEVSKLKKGTVVDARCRDLTSASTLEKAQERPGSVPTCTFHDELGLLEPGHLIPHGIHTLADVLQYGRERGVCPYFTIRRMMEFVDVIIYSFHYLLDPKVAEQVSKSLSKDAIVVFDEAHNIDNVCIESMSIDLTRPMLDSAARSVTKLGDKIEEIKINDASRLQDEYSKLVEGLQEADEAREEDIIMANPVLPDDLLKEAVPGNIRKAEHFVAFLKRFVEYLKTRMRVLHVVAETPLSFLQHLKDITFIERRPLRFCSERLTSLVRTLELTNLDEYTSLQKVANFATIVATYEKGFLLILEPFETDNATVPNPIFHLTCLDPSLAISPVFERFSSVVITSGTISPLDMYPKMLQFTPVVQESYSMTLTRNSFLPLVITRGSDQVAISSRFEVRNDPAVVRNFGSILVEYSKIVPDGIVAFFPSYLYMESIVAAWNDMGILNEVWKHKLIFVETPDANETSIALENYRRACNNGRGAVLLSVARGKVSEGIDFDHNYGRAVIMFGVPYQYTESRILKARLEYLRDAYRIRESEFLGFDAMRNAAQCVGRVLRGKTDWGLMVFADKRFARADKRAKLPRWINQYITETAANLSTDMALVLSKIFMRQISQTHTEDQTGISLWKLADIEKAQAKQRALEFEQEQEVAKTKKGSLMDVDDDDEYGDGGLSDHLLGEVELDIRVPISVL</sequence>
<keyword evidence="9 22" id="KW-0347">Helicase</keyword>
<evidence type="ECO:0000256" key="7">
    <source>
        <dbReference type="ARBA" id="ARBA00022763"/>
    </source>
</evidence>
<keyword evidence="14" id="KW-0238">DNA-binding</keyword>
<dbReference type="InterPro" id="IPR027417">
    <property type="entry name" value="P-loop_NTPase"/>
</dbReference>
<keyword evidence="18" id="KW-0539">Nucleus</keyword>
<evidence type="ECO:0000256" key="14">
    <source>
        <dbReference type="ARBA" id="ARBA00023125"/>
    </source>
</evidence>
<organism evidence="22 23">
    <name type="scientific">Pyrrhoderma noxium</name>
    <dbReference type="NCBI Taxonomy" id="2282107"/>
    <lineage>
        <taxon>Eukaryota</taxon>
        <taxon>Fungi</taxon>
        <taxon>Dikarya</taxon>
        <taxon>Basidiomycota</taxon>
        <taxon>Agaricomycotina</taxon>
        <taxon>Agaricomycetes</taxon>
        <taxon>Hymenochaetales</taxon>
        <taxon>Hymenochaetaceae</taxon>
        <taxon>Pyrrhoderma</taxon>
    </lineage>
</organism>
<dbReference type="FunFam" id="1.10.30.20:FF:000001">
    <property type="entry name" value="DNA repair helicase rad15"/>
    <property type="match status" value="1"/>
</dbReference>
<evidence type="ECO:0000259" key="21">
    <source>
        <dbReference type="PROSITE" id="PS51193"/>
    </source>
</evidence>
<keyword evidence="13" id="KW-0805">Transcription regulation</keyword>
<evidence type="ECO:0000256" key="17">
    <source>
        <dbReference type="ARBA" id="ARBA00023235"/>
    </source>
</evidence>
<dbReference type="Proteomes" id="UP000217199">
    <property type="component" value="Unassembled WGS sequence"/>
</dbReference>
<keyword evidence="23" id="KW-1185">Reference proteome</keyword>
<dbReference type="InterPro" id="IPR045028">
    <property type="entry name" value="DinG/Rad3-like"/>
</dbReference>
<comment type="catalytic activity">
    <reaction evidence="20">
        <text>ATP + H2O = ADP + phosphate + H(+)</text>
        <dbReference type="Rhea" id="RHEA:13065"/>
        <dbReference type="ChEBI" id="CHEBI:15377"/>
        <dbReference type="ChEBI" id="CHEBI:15378"/>
        <dbReference type="ChEBI" id="CHEBI:30616"/>
        <dbReference type="ChEBI" id="CHEBI:43474"/>
        <dbReference type="ChEBI" id="CHEBI:456216"/>
        <dbReference type="EC" id="5.6.2.3"/>
    </reaction>
</comment>
<dbReference type="GO" id="GO:0016818">
    <property type="term" value="F:hydrolase activity, acting on acid anhydrides, in phosphorus-containing anhydrides"/>
    <property type="evidence" value="ECO:0007669"/>
    <property type="project" value="InterPro"/>
</dbReference>
<evidence type="ECO:0000256" key="3">
    <source>
        <dbReference type="ARBA" id="ARBA00009146"/>
    </source>
</evidence>
<evidence type="ECO:0000256" key="20">
    <source>
        <dbReference type="ARBA" id="ARBA00048954"/>
    </source>
</evidence>
<evidence type="ECO:0000313" key="23">
    <source>
        <dbReference type="Proteomes" id="UP000217199"/>
    </source>
</evidence>
<dbReference type="GO" id="GO:0003684">
    <property type="term" value="F:damaged DNA binding"/>
    <property type="evidence" value="ECO:0007669"/>
    <property type="project" value="TreeGrafter"/>
</dbReference>
<reference evidence="22 23" key="1">
    <citation type="journal article" date="2017" name="Mol. Ecol.">
        <title>Comparative and population genomic landscape of Phellinus noxius: A hypervariable fungus causing root rot in trees.</title>
        <authorList>
            <person name="Chung C.L."/>
            <person name="Lee T.J."/>
            <person name="Akiba M."/>
            <person name="Lee H.H."/>
            <person name="Kuo T.H."/>
            <person name="Liu D."/>
            <person name="Ke H.M."/>
            <person name="Yokoi T."/>
            <person name="Roa M.B."/>
            <person name="Lu M.J."/>
            <person name="Chang Y.Y."/>
            <person name="Ann P.J."/>
            <person name="Tsai J.N."/>
            <person name="Chen C.Y."/>
            <person name="Tzean S.S."/>
            <person name="Ota Y."/>
            <person name="Hattori T."/>
            <person name="Sahashi N."/>
            <person name="Liou R.F."/>
            <person name="Kikuchi T."/>
            <person name="Tsai I.J."/>
        </authorList>
    </citation>
    <scope>NUCLEOTIDE SEQUENCE [LARGE SCALE GENOMIC DNA]</scope>
    <source>
        <strain evidence="22 23">FFPRI411160</strain>
    </source>
</reference>
<dbReference type="InterPro" id="IPR014013">
    <property type="entry name" value="Helic_SF1/SF2_ATP-bd_DinG/Rad3"/>
</dbReference>